<name>A0ABM1T4S3_LIMPO</name>
<reference evidence="2" key="1">
    <citation type="submission" date="2025-08" db="UniProtKB">
        <authorList>
            <consortium name="RefSeq"/>
        </authorList>
    </citation>
    <scope>IDENTIFICATION</scope>
    <source>
        <tissue evidence="2">Muscle</tissue>
    </source>
</reference>
<dbReference type="RefSeq" id="XP_022250879.1">
    <property type="nucleotide sequence ID" value="XM_022395171.1"/>
</dbReference>
<protein>
    <submittedName>
        <fullName evidence="2">Uncharacterized protein LOC106467059</fullName>
    </submittedName>
</protein>
<proteinExistence type="predicted"/>
<keyword evidence="1" id="KW-1185">Reference proteome</keyword>
<dbReference type="GeneID" id="106467059"/>
<evidence type="ECO:0000313" key="2">
    <source>
        <dbReference type="RefSeq" id="XP_022250879.1"/>
    </source>
</evidence>
<dbReference type="Proteomes" id="UP000694941">
    <property type="component" value="Unplaced"/>
</dbReference>
<evidence type="ECO:0000313" key="1">
    <source>
        <dbReference type="Proteomes" id="UP000694941"/>
    </source>
</evidence>
<organism evidence="1 2">
    <name type="scientific">Limulus polyphemus</name>
    <name type="common">Atlantic horseshoe crab</name>
    <dbReference type="NCBI Taxonomy" id="6850"/>
    <lineage>
        <taxon>Eukaryota</taxon>
        <taxon>Metazoa</taxon>
        <taxon>Ecdysozoa</taxon>
        <taxon>Arthropoda</taxon>
        <taxon>Chelicerata</taxon>
        <taxon>Merostomata</taxon>
        <taxon>Xiphosura</taxon>
        <taxon>Limulidae</taxon>
        <taxon>Limulus</taxon>
    </lineage>
</organism>
<gene>
    <name evidence="2" type="primary">LOC106467059</name>
</gene>
<accession>A0ABM1T4S3</accession>
<sequence>MAPKGFWRRPLTLMYNHNYNYGTGLYSSALDDIDKRYGNSLSRIPLDGGPIMELGLNLPMDPATKSLSTFGNFDAGYSTYPLKFHSLVPELDPHTIKQTRSFGELDDFRIKYKTEWDPPSSFLYSPYRSSSYVGEITPSKIRRRRQAKKRQELIELEKQLVDNLSSQMFYGSMPPMKSYEFLERCQEVQTQIEQLLYHFSEAESRLQSDAKWTKNKLQMEIAELGMMLDEEMRVNKESQKVFTKQGYRLSETTTHLLPIKSTVAIDLITF</sequence>